<proteinExistence type="predicted"/>
<reference evidence="1 2" key="1">
    <citation type="journal article" date="2010" name="J. Bacteriol.">
        <title>Genome sequence of Fulvimarina pelagi HTCC2506T, a Mn(II)-oxidizing alphaproteobacterium possessing an aerobic anoxygenic photosynthetic gene cluster and Xanthorhodopsin.</title>
        <authorList>
            <person name="Kang I."/>
            <person name="Oh H.M."/>
            <person name="Lim S.I."/>
            <person name="Ferriera S."/>
            <person name="Giovannoni S.J."/>
            <person name="Cho J.C."/>
        </authorList>
    </citation>
    <scope>NUCLEOTIDE SEQUENCE [LARGE SCALE GENOMIC DNA]</scope>
    <source>
        <strain evidence="1 2">HTCC2506</strain>
    </source>
</reference>
<protein>
    <submittedName>
        <fullName evidence="1">Uncharacterized protein</fullName>
    </submittedName>
</protein>
<comment type="caution">
    <text evidence="1">The sequence shown here is derived from an EMBL/GenBank/DDBJ whole genome shotgun (WGS) entry which is preliminary data.</text>
</comment>
<dbReference type="HOGENOM" id="CLU_3043705_0_0_5"/>
<accession>Q0FXD6</accession>
<dbReference type="Proteomes" id="UP000004310">
    <property type="component" value="Unassembled WGS sequence"/>
</dbReference>
<sequence>MNVDPGPEVHIADIWVENEAVERAGQPLPVGGPVAAMNRFGEPHRRVYLLSRAA</sequence>
<dbReference type="AlphaFoldDB" id="Q0FXD6"/>
<evidence type="ECO:0000313" key="2">
    <source>
        <dbReference type="Proteomes" id="UP000004310"/>
    </source>
</evidence>
<organism evidence="1 2">
    <name type="scientific">Fulvimarina pelagi HTCC2506</name>
    <dbReference type="NCBI Taxonomy" id="314231"/>
    <lineage>
        <taxon>Bacteria</taxon>
        <taxon>Pseudomonadati</taxon>
        <taxon>Pseudomonadota</taxon>
        <taxon>Alphaproteobacteria</taxon>
        <taxon>Hyphomicrobiales</taxon>
        <taxon>Aurantimonadaceae</taxon>
        <taxon>Fulvimarina</taxon>
    </lineage>
</organism>
<gene>
    <name evidence="1" type="ORF">FP2506_13224</name>
</gene>
<evidence type="ECO:0000313" key="1">
    <source>
        <dbReference type="EMBL" id="EAU39663.1"/>
    </source>
</evidence>
<keyword evidence="2" id="KW-1185">Reference proteome</keyword>
<name>Q0FXD6_9HYPH</name>
<dbReference type="EMBL" id="AATP01000015">
    <property type="protein sequence ID" value="EAU39663.1"/>
    <property type="molecule type" value="Genomic_DNA"/>
</dbReference>